<accession>A0A084GE89</accession>
<keyword evidence="3" id="KW-0677">Repeat</keyword>
<sequence>MSDDGPDSEPTFACSMCPKRYKRRSCEVVGGARPSQSRRRACDFCMKQKKACTEGQPCENCRRKSVRCTFTRRGDSTIDESRDKESKPDFEVSGGTSISISDGPSISQPADPLIFPPFSIYENPSYCVTGAYTLVSDVFGTETTNDSHWANVLDVATESLEDTTIPKPNRYSFDFLYNFTSRTGLLVSFDCATENLRIQVLSAILQAQTAADPLVEAADPVDLATTPEAFTQTPVLQDPLVLKTYEILLGVKEVTRSNAETAPWIPSSNRSKVQALQAAYIVCVYQNWEGTDSSKRRVRRYRFSMVVSVARDIGMASARHLDYDPLNMYNFDWEGYIAREELIRTFLWIFLFDYAFVIFNNLPPRLVIKEMLMHMAWPEACFQAQTADECAREIQQWLQRSALTKSLTVRGAVEMFCKNTMVPEMYIHLADLGPLNLFAILLAFHSLLFLQQNSFVTEDCRIVRLALSNWHLVWETYTDQLSTSPPHAMVLPKDFIPGENMWKRVGFMRFAPEFWLLTNVVVDRIIAANKLPPSSDHAVADGSTESTDPILRKYDQTSMRQVNDLITEFQKVQIN</sequence>
<dbReference type="GO" id="GO:0000785">
    <property type="term" value="C:chromatin"/>
    <property type="evidence" value="ECO:0007669"/>
    <property type="project" value="TreeGrafter"/>
</dbReference>
<dbReference type="GO" id="GO:0000981">
    <property type="term" value="F:DNA-binding transcription factor activity, RNA polymerase II-specific"/>
    <property type="evidence" value="ECO:0007669"/>
    <property type="project" value="InterPro"/>
</dbReference>
<dbReference type="PROSITE" id="PS50048">
    <property type="entry name" value="ZN2_CY6_FUNGAL_2"/>
    <property type="match status" value="1"/>
</dbReference>
<evidence type="ECO:0000256" key="6">
    <source>
        <dbReference type="ARBA" id="ARBA00023242"/>
    </source>
</evidence>
<reference evidence="9 10" key="1">
    <citation type="journal article" date="2014" name="Genome Announc.">
        <title>Draft genome sequence of the pathogenic fungus Scedosporium apiospermum.</title>
        <authorList>
            <person name="Vandeputte P."/>
            <person name="Ghamrawi S."/>
            <person name="Rechenmann M."/>
            <person name="Iltis A."/>
            <person name="Giraud S."/>
            <person name="Fleury M."/>
            <person name="Thornton C."/>
            <person name="Delhaes L."/>
            <person name="Meyer W."/>
            <person name="Papon N."/>
            <person name="Bouchara J.P."/>
        </authorList>
    </citation>
    <scope>NUCLEOTIDE SEQUENCE [LARGE SCALE GENOMIC DNA]</scope>
    <source>
        <strain evidence="9 10">IHEM 14462</strain>
    </source>
</reference>
<dbReference type="GeneID" id="27721088"/>
<keyword evidence="5" id="KW-0862">Zinc</keyword>
<dbReference type="Proteomes" id="UP000028545">
    <property type="component" value="Unassembled WGS sequence"/>
</dbReference>
<dbReference type="KEGG" id="sapo:SAPIO_CDS2016"/>
<organism evidence="9 10">
    <name type="scientific">Pseudallescheria apiosperma</name>
    <name type="common">Scedosporium apiospermum</name>
    <dbReference type="NCBI Taxonomy" id="563466"/>
    <lineage>
        <taxon>Eukaryota</taxon>
        <taxon>Fungi</taxon>
        <taxon>Dikarya</taxon>
        <taxon>Ascomycota</taxon>
        <taxon>Pezizomycotina</taxon>
        <taxon>Sordariomycetes</taxon>
        <taxon>Hypocreomycetidae</taxon>
        <taxon>Microascales</taxon>
        <taxon>Microascaceae</taxon>
        <taxon>Scedosporium</taxon>
    </lineage>
</organism>
<evidence type="ECO:0000256" key="3">
    <source>
        <dbReference type="ARBA" id="ARBA00022737"/>
    </source>
</evidence>
<dbReference type="HOGENOM" id="CLU_012538_0_1_1"/>
<dbReference type="GO" id="GO:0000978">
    <property type="term" value="F:RNA polymerase II cis-regulatory region sequence-specific DNA binding"/>
    <property type="evidence" value="ECO:0007669"/>
    <property type="project" value="InterPro"/>
</dbReference>
<feature type="domain" description="Zn(2)-C6 fungal-type" evidence="8">
    <location>
        <begin position="41"/>
        <end position="70"/>
    </location>
</feature>
<gene>
    <name evidence="9" type="ORF">SAPIO_CDS2016</name>
</gene>
<evidence type="ECO:0000313" key="9">
    <source>
        <dbReference type="EMBL" id="KEZ45651.1"/>
    </source>
</evidence>
<dbReference type="Pfam" id="PF00172">
    <property type="entry name" value="Zn_clus"/>
    <property type="match status" value="1"/>
</dbReference>
<dbReference type="InterPro" id="IPR036864">
    <property type="entry name" value="Zn2-C6_fun-type_DNA-bd_sf"/>
</dbReference>
<dbReference type="InterPro" id="IPR051059">
    <property type="entry name" value="VerF-like"/>
</dbReference>
<feature type="compositionally biased region" description="Basic and acidic residues" evidence="7">
    <location>
        <begin position="75"/>
        <end position="90"/>
    </location>
</feature>
<evidence type="ECO:0000256" key="2">
    <source>
        <dbReference type="ARBA" id="ARBA00022723"/>
    </source>
</evidence>
<evidence type="ECO:0000259" key="8">
    <source>
        <dbReference type="PROSITE" id="PS50048"/>
    </source>
</evidence>
<dbReference type="SUPFAM" id="SSF57701">
    <property type="entry name" value="Zn2/Cys6 DNA-binding domain"/>
    <property type="match status" value="1"/>
</dbReference>
<dbReference type="InterPro" id="IPR001138">
    <property type="entry name" value="Zn2Cys6_DnaBD"/>
</dbReference>
<comment type="subcellular location">
    <subcellularLocation>
        <location evidence="1">Nucleus</location>
    </subcellularLocation>
</comment>
<protein>
    <recommendedName>
        <fullName evidence="8">Zn(2)-C6 fungal-type domain-containing protein</fullName>
    </recommendedName>
</protein>
<name>A0A084GE89_PSEDA</name>
<feature type="region of interest" description="Disordered" evidence="7">
    <location>
        <begin position="75"/>
        <end position="103"/>
    </location>
</feature>
<evidence type="ECO:0000256" key="5">
    <source>
        <dbReference type="ARBA" id="ARBA00022833"/>
    </source>
</evidence>
<evidence type="ECO:0000256" key="7">
    <source>
        <dbReference type="SAM" id="MobiDB-lite"/>
    </source>
</evidence>
<keyword evidence="4" id="KW-0863">Zinc-finger</keyword>
<dbReference type="VEuPathDB" id="FungiDB:SAPIO_CDS2016"/>
<dbReference type="SMART" id="SM00066">
    <property type="entry name" value="GAL4"/>
    <property type="match status" value="1"/>
</dbReference>
<dbReference type="OrthoDB" id="654211at2759"/>
<keyword evidence="2" id="KW-0479">Metal-binding</keyword>
<dbReference type="PANTHER" id="PTHR40626:SF3">
    <property type="entry name" value="TRANSCRIPTION FACTOR WITH C2H2 AND ZN(2)-CYS(6) DNA BINDING DOMAIN (EUROFUNG)-RELATED"/>
    <property type="match status" value="1"/>
</dbReference>
<evidence type="ECO:0000256" key="1">
    <source>
        <dbReference type="ARBA" id="ARBA00004123"/>
    </source>
</evidence>
<comment type="caution">
    <text evidence="9">The sequence shown here is derived from an EMBL/GenBank/DDBJ whole genome shotgun (WGS) entry which is preliminary data.</text>
</comment>
<keyword evidence="10" id="KW-1185">Reference proteome</keyword>
<dbReference type="CDD" id="cd00067">
    <property type="entry name" value="GAL4"/>
    <property type="match status" value="1"/>
</dbReference>
<evidence type="ECO:0000256" key="4">
    <source>
        <dbReference type="ARBA" id="ARBA00022771"/>
    </source>
</evidence>
<dbReference type="GO" id="GO:0005634">
    <property type="term" value="C:nucleus"/>
    <property type="evidence" value="ECO:0007669"/>
    <property type="project" value="UniProtKB-SubCell"/>
</dbReference>
<feature type="compositionally biased region" description="Polar residues" evidence="7">
    <location>
        <begin position="94"/>
        <end position="103"/>
    </location>
</feature>
<dbReference type="EMBL" id="JOWA01000077">
    <property type="protein sequence ID" value="KEZ45651.1"/>
    <property type="molecule type" value="Genomic_DNA"/>
</dbReference>
<proteinExistence type="predicted"/>
<dbReference type="PANTHER" id="PTHR40626">
    <property type="entry name" value="MIP31509P"/>
    <property type="match status" value="1"/>
</dbReference>
<dbReference type="RefSeq" id="XP_016645450.1">
    <property type="nucleotide sequence ID" value="XM_016785153.1"/>
</dbReference>
<dbReference type="GO" id="GO:0008270">
    <property type="term" value="F:zinc ion binding"/>
    <property type="evidence" value="ECO:0007669"/>
    <property type="project" value="UniProtKB-KW"/>
</dbReference>
<dbReference type="AlphaFoldDB" id="A0A084GE89"/>
<keyword evidence="6" id="KW-0539">Nucleus</keyword>
<evidence type="ECO:0000313" key="10">
    <source>
        <dbReference type="Proteomes" id="UP000028545"/>
    </source>
</evidence>